<accession>A0ABS1SHL6</accession>
<protein>
    <submittedName>
        <fullName evidence="3">ABC transporter</fullName>
    </submittedName>
</protein>
<feature type="chain" id="PRO_5047407692" evidence="2">
    <location>
        <begin position="24"/>
        <end position="420"/>
    </location>
</feature>
<dbReference type="PROSITE" id="PS51257">
    <property type="entry name" value="PROKAR_LIPOPROTEIN"/>
    <property type="match status" value="1"/>
</dbReference>
<keyword evidence="2" id="KW-0732">Signal</keyword>
<dbReference type="Proteomes" id="UP001645859">
    <property type="component" value="Unassembled WGS sequence"/>
</dbReference>
<name>A0ABS1SHL6_9MICO</name>
<feature type="signal peptide" evidence="2">
    <location>
        <begin position="1"/>
        <end position="23"/>
    </location>
</feature>
<reference evidence="3 4" key="1">
    <citation type="submission" date="2018-09" db="EMBL/GenBank/DDBJ databases">
        <title>Comparative genomics of Leucobacter spp.</title>
        <authorList>
            <person name="Reis A.C."/>
            <person name="Kolvenbach B.A."/>
            <person name="Corvini P.F.X."/>
            <person name="Nunes O.C."/>
        </authorList>
    </citation>
    <scope>NUCLEOTIDE SEQUENCE [LARGE SCALE GENOMIC DNA]</scope>
    <source>
        <strain evidence="3 4">TAN 31504</strain>
    </source>
</reference>
<sequence length="420" mass="42531">MNLTPRTAAIGTLLAFTLTGCTAATPQPQAPRPDTPPSAATDAPHGDIAGAEELGEAPLHLVTIDPQGAVGLLDLLSGSESTLGTIAPPATAATDGRYVFAARDDGLDIVDSAAWTWDHGDHFHYYRGTPALLGTVPGAGVATTVGGPLATAGHTGVFFPDTGEAVLLDNAALSEGRITESFRLAGAPHAGLLVPLGEGAVVTELGAAAATEGRADRLRFLAADGTPSDSGAACPAAAGAHPTRAGVVIGCSDGAVLGTIAEDGTPNFAHLPLPDLGVAPATAFAGRMGRPTVAGLGTDPGFWLLDTRAQSWEWTPTDVPLLRAVAVDDAVGHVVVLDQTGRVRVFAEGRERAATEPLLTAADLADAAEPALSLTVDANRAYLGSPELGTVFEIDFADSARVARELHPGVAPAFLAETGR</sequence>
<proteinExistence type="predicted"/>
<dbReference type="RefSeq" id="WP_202345183.1">
    <property type="nucleotide sequence ID" value="NZ_BAAAPI010000004.1"/>
</dbReference>
<dbReference type="EMBL" id="QYAC01000006">
    <property type="protein sequence ID" value="MBL3679896.1"/>
    <property type="molecule type" value="Genomic_DNA"/>
</dbReference>
<evidence type="ECO:0000256" key="1">
    <source>
        <dbReference type="SAM" id="MobiDB-lite"/>
    </source>
</evidence>
<comment type="caution">
    <text evidence="3">The sequence shown here is derived from an EMBL/GenBank/DDBJ whole genome shotgun (WGS) entry which is preliminary data.</text>
</comment>
<organism evidence="3 4">
    <name type="scientific">Leucobacter chromiireducens subsp. solipictus</name>
    <dbReference type="NCBI Taxonomy" id="398235"/>
    <lineage>
        <taxon>Bacteria</taxon>
        <taxon>Bacillati</taxon>
        <taxon>Actinomycetota</taxon>
        <taxon>Actinomycetes</taxon>
        <taxon>Micrococcales</taxon>
        <taxon>Microbacteriaceae</taxon>
        <taxon>Leucobacter</taxon>
    </lineage>
</organism>
<keyword evidence="4" id="KW-1185">Reference proteome</keyword>
<feature type="region of interest" description="Disordered" evidence="1">
    <location>
        <begin position="24"/>
        <end position="46"/>
    </location>
</feature>
<evidence type="ECO:0000313" key="4">
    <source>
        <dbReference type="Proteomes" id="UP001645859"/>
    </source>
</evidence>
<gene>
    <name evidence="3" type="ORF">D3230_11455</name>
</gene>
<evidence type="ECO:0000313" key="3">
    <source>
        <dbReference type="EMBL" id="MBL3679896.1"/>
    </source>
</evidence>
<evidence type="ECO:0000256" key="2">
    <source>
        <dbReference type="SAM" id="SignalP"/>
    </source>
</evidence>